<evidence type="ECO:0000313" key="3">
    <source>
        <dbReference type="Proteomes" id="UP000008068"/>
    </source>
</evidence>
<dbReference type="EMBL" id="GL379790">
    <property type="protein sequence ID" value="EGT49752.1"/>
    <property type="molecule type" value="Genomic_DNA"/>
</dbReference>
<proteinExistence type="predicted"/>
<dbReference type="InterPro" id="IPR005514">
    <property type="entry name" value="DUF316"/>
</dbReference>
<dbReference type="AlphaFoldDB" id="G0MD78"/>
<protein>
    <recommendedName>
        <fullName evidence="4">Peptidase S1 domain-containing protein</fullName>
    </recommendedName>
</protein>
<dbReference type="InParanoid" id="G0MD78"/>
<organism evidence="3">
    <name type="scientific">Caenorhabditis brenneri</name>
    <name type="common">Nematode worm</name>
    <dbReference type="NCBI Taxonomy" id="135651"/>
    <lineage>
        <taxon>Eukaryota</taxon>
        <taxon>Metazoa</taxon>
        <taxon>Ecdysozoa</taxon>
        <taxon>Nematoda</taxon>
        <taxon>Chromadorea</taxon>
        <taxon>Rhabditida</taxon>
        <taxon>Rhabditina</taxon>
        <taxon>Rhabditomorpha</taxon>
        <taxon>Rhabditoidea</taxon>
        <taxon>Rhabditidae</taxon>
        <taxon>Peloderinae</taxon>
        <taxon>Caenorhabditis</taxon>
    </lineage>
</organism>
<keyword evidence="1" id="KW-0472">Membrane</keyword>
<keyword evidence="1" id="KW-0812">Transmembrane</keyword>
<evidence type="ECO:0000313" key="2">
    <source>
        <dbReference type="EMBL" id="EGT49752.1"/>
    </source>
</evidence>
<evidence type="ECO:0000256" key="1">
    <source>
        <dbReference type="SAM" id="Phobius"/>
    </source>
</evidence>
<name>G0MD78_CAEBE</name>
<gene>
    <name evidence="2" type="ORF">CAEBREN_14011</name>
</gene>
<dbReference type="eggNOG" id="ENOG502TK12">
    <property type="taxonomic scope" value="Eukaryota"/>
</dbReference>
<sequence>MIEIQKKSNDNIWYYAQTGNVVDNKMCVNNVMKFSEKELKGVFGFFGADRFIKAVSMIYIGNCEAGVPPTGIVIMEIEKPSHEAGWIKTGRPLVPICVAGKETSVEKGEAVQLQTMRGRGGTQGKPEVSECNFQPKHDFSFCLKTSCSYWGGGAVVKKVDGAETLLAMIVRPQQLEKNCDDAADHGVSIGFFQDKICEFAGICTQTIVEKSDASSATVSGLIYFLAIIVFTYLSQ</sequence>
<keyword evidence="1" id="KW-1133">Transmembrane helix</keyword>
<accession>G0MD78</accession>
<dbReference type="Pfam" id="PF03761">
    <property type="entry name" value="DUF316"/>
    <property type="match status" value="1"/>
</dbReference>
<evidence type="ECO:0008006" key="4">
    <source>
        <dbReference type="Google" id="ProtNLM"/>
    </source>
</evidence>
<dbReference type="Proteomes" id="UP000008068">
    <property type="component" value="Unassembled WGS sequence"/>
</dbReference>
<dbReference type="OMA" id="SHEAGWI"/>
<keyword evidence="3" id="KW-1185">Reference proteome</keyword>
<feature type="transmembrane region" description="Helical" evidence="1">
    <location>
        <begin position="213"/>
        <end position="233"/>
    </location>
</feature>
<reference evidence="3" key="1">
    <citation type="submission" date="2011-07" db="EMBL/GenBank/DDBJ databases">
        <authorList>
            <consortium name="Caenorhabditis brenneri Sequencing and Analysis Consortium"/>
            <person name="Wilson R.K."/>
        </authorList>
    </citation>
    <scope>NUCLEOTIDE SEQUENCE [LARGE SCALE GENOMIC DNA]</scope>
    <source>
        <strain evidence="3">PB2801</strain>
    </source>
</reference>
<dbReference type="HOGENOM" id="CLU_1171506_0_0_1"/>